<keyword evidence="5" id="KW-1185">Reference proteome</keyword>
<evidence type="ECO:0000313" key="4">
    <source>
        <dbReference type="Proteomes" id="UP000274504"/>
    </source>
</evidence>
<feature type="compositionally biased region" description="Polar residues" evidence="1">
    <location>
        <begin position="23"/>
        <end position="43"/>
    </location>
</feature>
<feature type="region of interest" description="Disordered" evidence="1">
    <location>
        <begin position="1"/>
        <end position="45"/>
    </location>
</feature>
<sequence length="170" mass="19153">MEKSIDKCKSFKVQPVHKEESLSQDVSIHASTTELSDTPTGEQGRQEALNAARWASDSIMVCRADEMLKQEINRLRHSKTSSINEPVEFEKEREVKETQHGLRTFSFNTNYKLNNSQTSERECEANSNGQGCLINDTNEGDLRNAVPNHTWLADSSNQSGTPMDQSNCLF</sequence>
<proteinExistence type="predicted"/>
<evidence type="ECO:0000313" key="2">
    <source>
        <dbReference type="EMBL" id="VDL43802.1"/>
    </source>
</evidence>
<protein>
    <submittedName>
        <fullName evidence="2 6">Uncharacterized protein</fullName>
    </submittedName>
</protein>
<dbReference type="Proteomes" id="UP000274504">
    <property type="component" value="Unassembled WGS sequence"/>
</dbReference>
<organism evidence="6">
    <name type="scientific">Hymenolepis diminuta</name>
    <name type="common">Rat tapeworm</name>
    <dbReference type="NCBI Taxonomy" id="6216"/>
    <lineage>
        <taxon>Eukaryota</taxon>
        <taxon>Metazoa</taxon>
        <taxon>Spiralia</taxon>
        <taxon>Lophotrochozoa</taxon>
        <taxon>Platyhelminthes</taxon>
        <taxon>Cestoda</taxon>
        <taxon>Eucestoda</taxon>
        <taxon>Cyclophyllidea</taxon>
        <taxon>Hymenolepididae</taxon>
        <taxon>Hymenolepis</taxon>
    </lineage>
</organism>
<reference evidence="6" key="1">
    <citation type="submission" date="2016-04" db="UniProtKB">
        <authorList>
            <consortium name="WormBaseParasite"/>
        </authorList>
    </citation>
    <scope>IDENTIFICATION</scope>
</reference>
<evidence type="ECO:0000313" key="6">
    <source>
        <dbReference type="WBParaSite" id="HDID_0000410501-mRNA-1"/>
    </source>
</evidence>
<evidence type="ECO:0000313" key="3">
    <source>
        <dbReference type="EMBL" id="VUZ51691.1"/>
    </source>
</evidence>
<dbReference type="AlphaFoldDB" id="A0A0R3SGQ9"/>
<reference evidence="2 4" key="2">
    <citation type="submission" date="2018-11" db="EMBL/GenBank/DDBJ databases">
        <authorList>
            <consortium name="Pathogen Informatics"/>
        </authorList>
    </citation>
    <scope>NUCLEOTIDE SEQUENCE [LARGE SCALE GENOMIC DNA]</scope>
</reference>
<dbReference type="Proteomes" id="UP000321570">
    <property type="component" value="Unassembled WGS sequence"/>
</dbReference>
<dbReference type="EMBL" id="CABIJS010000444">
    <property type="protein sequence ID" value="VUZ51691.1"/>
    <property type="molecule type" value="Genomic_DNA"/>
</dbReference>
<gene>
    <name evidence="2" type="ORF">HDID_LOCUS4103</name>
    <name evidence="3" type="ORF">WMSIL1_LOCUS10468</name>
</gene>
<accession>A0A0R3SGQ9</accession>
<evidence type="ECO:0000313" key="5">
    <source>
        <dbReference type="Proteomes" id="UP000321570"/>
    </source>
</evidence>
<reference evidence="3 5" key="3">
    <citation type="submission" date="2019-07" db="EMBL/GenBank/DDBJ databases">
        <authorList>
            <person name="Jastrzebski P J."/>
            <person name="Paukszto L."/>
            <person name="Jastrzebski P J."/>
        </authorList>
    </citation>
    <scope>NUCLEOTIDE SEQUENCE [LARGE SCALE GENOMIC DNA]</scope>
    <source>
        <strain evidence="3 5">WMS-il1</strain>
    </source>
</reference>
<dbReference type="EMBL" id="UYSG01001442">
    <property type="protein sequence ID" value="VDL43802.1"/>
    <property type="molecule type" value="Genomic_DNA"/>
</dbReference>
<name>A0A0R3SGQ9_HYMDI</name>
<dbReference type="WBParaSite" id="HDID_0000410501-mRNA-1">
    <property type="protein sequence ID" value="HDID_0000410501-mRNA-1"/>
    <property type="gene ID" value="HDID_0000410501"/>
</dbReference>
<evidence type="ECO:0000256" key="1">
    <source>
        <dbReference type="SAM" id="MobiDB-lite"/>
    </source>
</evidence>